<dbReference type="Pfam" id="PF12796">
    <property type="entry name" value="Ank_2"/>
    <property type="match status" value="1"/>
</dbReference>
<dbReference type="PROSITE" id="PS50088">
    <property type="entry name" value="ANK_REPEAT"/>
    <property type="match status" value="3"/>
</dbReference>
<keyword evidence="1" id="KW-0677">Repeat</keyword>
<dbReference type="SUPFAM" id="SSF48403">
    <property type="entry name" value="Ankyrin repeat"/>
    <property type="match status" value="1"/>
</dbReference>
<dbReference type="PRINTS" id="PR01415">
    <property type="entry name" value="ANKYRIN"/>
</dbReference>
<name>A0ABZ0RMH6_9BACT</name>
<dbReference type="InterPro" id="IPR002110">
    <property type="entry name" value="Ankyrin_rpt"/>
</dbReference>
<keyword evidence="5" id="KW-1185">Reference proteome</keyword>
<evidence type="ECO:0000256" key="2">
    <source>
        <dbReference type="ARBA" id="ARBA00023043"/>
    </source>
</evidence>
<reference evidence="4 5" key="1">
    <citation type="submission" date="2023-11" db="EMBL/GenBank/DDBJ databases">
        <title>Coraliomargarita sp. nov., isolated from marine algae.</title>
        <authorList>
            <person name="Lee J.K."/>
            <person name="Baek J.H."/>
            <person name="Kim J.M."/>
            <person name="Choi D.G."/>
            <person name="Jeon C.O."/>
        </authorList>
    </citation>
    <scope>NUCLEOTIDE SEQUENCE [LARGE SCALE GENOMIC DNA]</scope>
    <source>
        <strain evidence="4 5">J2-16</strain>
    </source>
</reference>
<dbReference type="Gene3D" id="1.25.40.20">
    <property type="entry name" value="Ankyrin repeat-containing domain"/>
    <property type="match status" value="1"/>
</dbReference>
<protein>
    <submittedName>
        <fullName evidence="4">Ankyrin repeat domain-containing protein</fullName>
    </submittedName>
</protein>
<dbReference type="Proteomes" id="UP001324993">
    <property type="component" value="Chromosome"/>
</dbReference>
<dbReference type="PANTHER" id="PTHR24198">
    <property type="entry name" value="ANKYRIN REPEAT AND PROTEIN KINASE DOMAIN-CONTAINING PROTEIN"/>
    <property type="match status" value="1"/>
</dbReference>
<feature type="repeat" description="ANK" evidence="3">
    <location>
        <begin position="196"/>
        <end position="228"/>
    </location>
</feature>
<sequence length="296" mass="32916">MEPSLKDGIWVAHSLKFPQRMLEIRLSPKLEAAGVRRASLSDQRLFRYRRTSPGLYRTVGFQLASNEGTSTIYDASYELREGQFHRLPKTNVKKDHYVGLVLDYEPGRLTVAKSEERMIKVYSGNYFEPLLEDALFSAIREGNVAALQLDGVAVDDVYNPLGRTPLYQAASLGNLEMVKALLAAGASPDTCNVNERMRTPIYAAILKSELEILKLLLAAGANPNVQDSQGRTPLHVAADSCGEYRQLVRVLLAADVDLSLASTRGETAQGELERRSKNFLKLFKQELKESKLKSAK</sequence>
<dbReference type="SMART" id="SM00248">
    <property type="entry name" value="ANK"/>
    <property type="match status" value="3"/>
</dbReference>
<keyword evidence="2 3" id="KW-0040">ANK repeat</keyword>
<dbReference type="PANTHER" id="PTHR24198:SF165">
    <property type="entry name" value="ANKYRIN REPEAT-CONTAINING PROTEIN-RELATED"/>
    <property type="match status" value="1"/>
</dbReference>
<feature type="repeat" description="ANK" evidence="3">
    <location>
        <begin position="161"/>
        <end position="193"/>
    </location>
</feature>
<proteinExistence type="predicted"/>
<gene>
    <name evidence="4" type="ORF">SH580_06840</name>
</gene>
<dbReference type="PROSITE" id="PS50297">
    <property type="entry name" value="ANK_REP_REGION"/>
    <property type="match status" value="3"/>
</dbReference>
<evidence type="ECO:0000256" key="1">
    <source>
        <dbReference type="ARBA" id="ARBA00022737"/>
    </source>
</evidence>
<accession>A0ABZ0RMH6</accession>
<organism evidence="4 5">
    <name type="scientific">Coraliomargarita algicola</name>
    <dbReference type="NCBI Taxonomy" id="3092156"/>
    <lineage>
        <taxon>Bacteria</taxon>
        <taxon>Pseudomonadati</taxon>
        <taxon>Verrucomicrobiota</taxon>
        <taxon>Opitutia</taxon>
        <taxon>Puniceicoccales</taxon>
        <taxon>Coraliomargaritaceae</taxon>
        <taxon>Coraliomargarita</taxon>
    </lineage>
</organism>
<dbReference type="Pfam" id="PF00023">
    <property type="entry name" value="Ank"/>
    <property type="match status" value="1"/>
</dbReference>
<feature type="repeat" description="ANK" evidence="3">
    <location>
        <begin position="229"/>
        <end position="263"/>
    </location>
</feature>
<evidence type="ECO:0000313" key="5">
    <source>
        <dbReference type="Proteomes" id="UP001324993"/>
    </source>
</evidence>
<dbReference type="EMBL" id="CP138858">
    <property type="protein sequence ID" value="WPJ97425.1"/>
    <property type="molecule type" value="Genomic_DNA"/>
</dbReference>
<dbReference type="InterPro" id="IPR036770">
    <property type="entry name" value="Ankyrin_rpt-contain_sf"/>
</dbReference>
<evidence type="ECO:0000256" key="3">
    <source>
        <dbReference type="PROSITE-ProRule" id="PRU00023"/>
    </source>
</evidence>
<dbReference type="RefSeq" id="WP_319834269.1">
    <property type="nucleotide sequence ID" value="NZ_CP138858.1"/>
</dbReference>
<evidence type="ECO:0000313" key="4">
    <source>
        <dbReference type="EMBL" id="WPJ97425.1"/>
    </source>
</evidence>